<evidence type="ECO:0000256" key="16">
    <source>
        <dbReference type="ARBA" id="ARBA00035875"/>
    </source>
</evidence>
<evidence type="ECO:0000256" key="15">
    <source>
        <dbReference type="ARBA" id="ARBA00035833"/>
    </source>
</evidence>
<dbReference type="InterPro" id="IPR004277">
    <property type="entry name" value="PSS"/>
</dbReference>
<dbReference type="OrthoDB" id="10265393at2759"/>
<comment type="pathway">
    <text evidence="3">Lipid metabolism.</text>
</comment>
<comment type="subcellular location">
    <subcellularLocation>
        <location evidence="1 22">Endoplasmic reticulum membrane</location>
        <topology evidence="1 22">Multi-pass membrane protein</topology>
    </subcellularLocation>
</comment>
<comment type="catalytic activity">
    <reaction evidence="14">
        <text>1-hexadecanoyl-2-(9Z-octadecenoyl)-sn-glycero-3-phosphoethanolamine + L-serine = 1-hexadecanoyl-2-(9Z-octadecenoyl)-sn-glycero-3-phospho-L-serine + ethanolamine</text>
        <dbReference type="Rhea" id="RHEA:41484"/>
        <dbReference type="ChEBI" id="CHEBI:33384"/>
        <dbReference type="ChEBI" id="CHEBI:57603"/>
        <dbReference type="ChEBI" id="CHEBI:73007"/>
        <dbReference type="ChEBI" id="CHEBI:75029"/>
    </reaction>
    <physiologicalReaction direction="left-to-right" evidence="14">
        <dbReference type="Rhea" id="RHEA:41485"/>
    </physiologicalReaction>
</comment>
<feature type="region of interest" description="Disordered" evidence="23">
    <location>
        <begin position="444"/>
        <end position="522"/>
    </location>
</feature>
<dbReference type="InParanoid" id="A0A7M7P3D4"/>
<feature type="transmembrane region" description="Helical" evidence="22">
    <location>
        <begin position="64"/>
        <end position="86"/>
    </location>
</feature>
<keyword evidence="6 22" id="KW-0808">Transferase</keyword>
<evidence type="ECO:0000256" key="22">
    <source>
        <dbReference type="RuleBase" id="RU368094"/>
    </source>
</evidence>
<evidence type="ECO:0000313" key="24">
    <source>
        <dbReference type="EnsemblMetazoa" id="XP_030845569"/>
    </source>
</evidence>
<comment type="catalytic activity">
    <reaction evidence="20">
        <text>1-octadecanoyl-2-(9Z-octadecenoyl)-sn-glycero-3-phosphoethanolamine + L-serine = 1-octadecanoyl-2-(9Z-octadecenoyl)-sn-glycero-3-phospho-L-serine + ethanolamine</text>
        <dbReference type="Rhea" id="RHEA:40795"/>
        <dbReference type="ChEBI" id="CHEBI:33384"/>
        <dbReference type="ChEBI" id="CHEBI:57603"/>
        <dbReference type="ChEBI" id="CHEBI:75038"/>
        <dbReference type="ChEBI" id="CHEBI:78260"/>
    </reaction>
    <physiologicalReaction direction="left-to-right" evidence="20">
        <dbReference type="Rhea" id="RHEA:40796"/>
    </physiologicalReaction>
</comment>
<keyword evidence="7 22" id="KW-0812">Transmembrane</keyword>
<comment type="caution">
    <text evidence="22">Lacks conserved residue(s) required for the propagation of feature annotation.</text>
</comment>
<evidence type="ECO:0000256" key="1">
    <source>
        <dbReference type="ARBA" id="ARBA00004477"/>
    </source>
</evidence>
<protein>
    <recommendedName>
        <fullName evidence="22">Phosphatidylserine synthase</fullName>
        <ecNumber evidence="22">2.7.8.29</ecNumber>
    </recommendedName>
    <alternativeName>
        <fullName evidence="22">Serine-exchange enzyme</fullName>
    </alternativeName>
</protein>
<sequence length="522" mass="60705">MERSRVRDERSDVLQRVRKMMDELEEPLQQPTSTAPLQDEEEEEENTRFTSKQTDVYDDGTNTFFWRAHSITVLVGMLAALVYVAAVEDVKLDTAFNIKRGMTACVIAFCMFGMTQAKDGPFKRPHPAIWRFFLCLSIIYELFLVFLLFQSVDDARQLMSSIDPDLGKELPEKTYAEDCSFYTPGHQEGTFHNFWGKMDIFVLAHVLGWYFKMLMIRDYWLCNILSIAFELMEYSLEHQLNNFGECWWDHWILDFIICNGLGIWLGMLTLNYLNIKTYSWRGLYHIPSYGGKLKRMILQFTPYSWTRFEWRPTENLKRWIAVLVICTVWTLVELNTFYLKTVLWIPPPHFINWARLFILVPVGSVALRETYQYIEDPYCKKFGQQSWVLVAITISETLISVKFQFEVITKPLPRPIAMAWLIFFLVLVLWTIWRFCIWSPTRWHSSSHPDPQDATHGNGQLDGEEKEVTRTVKTTKMVSSVTKRSSASSRVVGPDGDGVDNGLDNHGSPYATRSKKGVVNGK</sequence>
<reference evidence="25" key="1">
    <citation type="submission" date="2015-02" db="EMBL/GenBank/DDBJ databases">
        <title>Genome sequencing for Strongylocentrotus purpuratus.</title>
        <authorList>
            <person name="Murali S."/>
            <person name="Liu Y."/>
            <person name="Vee V."/>
            <person name="English A."/>
            <person name="Wang M."/>
            <person name="Skinner E."/>
            <person name="Han Y."/>
            <person name="Muzny D.M."/>
            <person name="Worley K.C."/>
            <person name="Gibbs R.A."/>
        </authorList>
    </citation>
    <scope>NUCLEOTIDE SEQUENCE</scope>
</reference>
<dbReference type="FunCoup" id="A0A7M7P3D4">
    <property type="interactions" value="411"/>
</dbReference>
<accession>A0A7M7P3D4</accession>
<dbReference type="KEGG" id="spu:100890899"/>
<keyword evidence="12 22" id="KW-0594">Phospholipid biosynthesis</keyword>
<keyword evidence="10 22" id="KW-0443">Lipid metabolism</keyword>
<dbReference type="AlphaFoldDB" id="A0A7M7P3D4"/>
<comment type="catalytic activity">
    <reaction evidence="15">
        <text>1-hexadecanoyl-2-(4Z,7Z,10Z,13Z,16Z,19Z-docosahexaenoyl)-sn-glycero-3-phosphoethanolamine + L-serine = 1-hexadecanoyl-2-(4Z,7Z,10Z,13Z,16Z,19Z-docosahexaenoyl)-sn-glycero-3-phosphoserine + ethanolamine</text>
        <dbReference type="Rhea" id="RHEA:41488"/>
        <dbReference type="ChEBI" id="CHEBI:33384"/>
        <dbReference type="ChEBI" id="CHEBI:57603"/>
        <dbReference type="ChEBI" id="CHEBI:78261"/>
        <dbReference type="ChEBI" id="CHEBI:78262"/>
    </reaction>
    <physiologicalReaction direction="left-to-right" evidence="15">
        <dbReference type="Rhea" id="RHEA:41489"/>
    </physiologicalReaction>
</comment>
<dbReference type="GO" id="GO:0106245">
    <property type="term" value="F:L-serine-phosphatidylethanolamine phosphatidyltransferase activity"/>
    <property type="evidence" value="ECO:0007669"/>
    <property type="project" value="UniProtKB-UniRule"/>
</dbReference>
<evidence type="ECO:0000256" key="4">
    <source>
        <dbReference type="ARBA" id="ARBA00008671"/>
    </source>
</evidence>
<dbReference type="CTD" id="81490"/>
<reference evidence="24" key="2">
    <citation type="submission" date="2021-01" db="UniProtKB">
        <authorList>
            <consortium name="EnsemblMetazoa"/>
        </authorList>
    </citation>
    <scope>IDENTIFICATION</scope>
</reference>
<dbReference type="GeneID" id="100890899"/>
<evidence type="ECO:0000256" key="18">
    <source>
        <dbReference type="ARBA" id="ARBA00036428"/>
    </source>
</evidence>
<proteinExistence type="inferred from homology"/>
<evidence type="ECO:0000256" key="5">
    <source>
        <dbReference type="ARBA" id="ARBA00022516"/>
    </source>
</evidence>
<comment type="similarity">
    <text evidence="4 22">Belongs to the phosphatidyl serine synthase family.</text>
</comment>
<evidence type="ECO:0000256" key="9">
    <source>
        <dbReference type="ARBA" id="ARBA00022989"/>
    </source>
</evidence>
<feature type="compositionally biased region" description="Low complexity" evidence="23">
    <location>
        <begin position="471"/>
        <end position="494"/>
    </location>
</feature>
<evidence type="ECO:0000256" key="23">
    <source>
        <dbReference type="SAM" id="MobiDB-lite"/>
    </source>
</evidence>
<comment type="catalytic activity">
    <reaction evidence="18">
        <text>1-octadecanoyl-2-(4Z,7Z,10Z,13Z,16Z,19Z-docosahexaenoyl)-sn-glycero-3-phosphoethanolamine + L-serine = 1-octadecanoyl-2-(4Z,7Z,10Z,13Z,16Z,19Z-docosahexaenoyl)-sn-glycero-3-phosphoserine + ethanolamine</text>
        <dbReference type="Rhea" id="RHEA:41492"/>
        <dbReference type="ChEBI" id="CHEBI:33384"/>
        <dbReference type="ChEBI" id="CHEBI:57603"/>
        <dbReference type="ChEBI" id="CHEBI:78265"/>
        <dbReference type="ChEBI" id="CHEBI:78266"/>
    </reaction>
    <physiologicalReaction direction="left-to-right" evidence="18">
        <dbReference type="Rhea" id="RHEA:41493"/>
    </physiologicalReaction>
</comment>
<evidence type="ECO:0000256" key="12">
    <source>
        <dbReference type="ARBA" id="ARBA00023209"/>
    </source>
</evidence>
<evidence type="ECO:0000256" key="13">
    <source>
        <dbReference type="ARBA" id="ARBA00023264"/>
    </source>
</evidence>
<feature type="region of interest" description="Disordered" evidence="23">
    <location>
        <begin position="21"/>
        <end position="54"/>
    </location>
</feature>
<dbReference type="Pfam" id="PF03034">
    <property type="entry name" value="PSS"/>
    <property type="match status" value="1"/>
</dbReference>
<evidence type="ECO:0000256" key="21">
    <source>
        <dbReference type="ARBA" id="ARBA00036733"/>
    </source>
</evidence>
<evidence type="ECO:0000256" key="19">
    <source>
        <dbReference type="ARBA" id="ARBA00036623"/>
    </source>
</evidence>
<dbReference type="EnsemblMetazoa" id="XM_030989709">
    <property type="protein sequence ID" value="XP_030845569"/>
    <property type="gene ID" value="LOC100890899"/>
</dbReference>
<feature type="transmembrane region" description="Helical" evidence="22">
    <location>
        <begin position="251"/>
        <end position="273"/>
    </location>
</feature>
<evidence type="ECO:0000256" key="11">
    <source>
        <dbReference type="ARBA" id="ARBA00023136"/>
    </source>
</evidence>
<evidence type="ECO:0000256" key="8">
    <source>
        <dbReference type="ARBA" id="ARBA00022824"/>
    </source>
</evidence>
<keyword evidence="25" id="KW-1185">Reference proteome</keyword>
<evidence type="ECO:0000256" key="17">
    <source>
        <dbReference type="ARBA" id="ARBA00035955"/>
    </source>
</evidence>
<dbReference type="UniPathway" id="UPA00948"/>
<comment type="catalytic activity">
    <reaction evidence="22">
        <text>a 1,2-diacyl-sn-glycero-3-phosphoethanolamine + L-serine = a 1,2-diacyl-sn-glycero-3-phospho-L-serine + ethanolamine</text>
        <dbReference type="Rhea" id="RHEA:27606"/>
        <dbReference type="ChEBI" id="CHEBI:33384"/>
        <dbReference type="ChEBI" id="CHEBI:57262"/>
        <dbReference type="ChEBI" id="CHEBI:57603"/>
        <dbReference type="ChEBI" id="CHEBI:64612"/>
        <dbReference type="EC" id="2.7.8.29"/>
    </reaction>
</comment>
<keyword evidence="13 22" id="KW-1208">Phospholipid metabolism</keyword>
<dbReference type="RefSeq" id="XP_030845569.1">
    <property type="nucleotide sequence ID" value="XM_030989709.1"/>
</dbReference>
<keyword evidence="11 22" id="KW-0472">Membrane</keyword>
<comment type="pathway">
    <text evidence="2 22">Phospholipid metabolism; phosphatidylserine biosynthesis.</text>
</comment>
<evidence type="ECO:0000313" key="25">
    <source>
        <dbReference type="Proteomes" id="UP000007110"/>
    </source>
</evidence>
<name>A0A7M7P3D4_STRPU</name>
<dbReference type="GO" id="GO:0006659">
    <property type="term" value="P:phosphatidylserine biosynthetic process"/>
    <property type="evidence" value="ECO:0007669"/>
    <property type="project" value="UniProtKB-UniRule"/>
</dbReference>
<dbReference type="GO" id="GO:0005789">
    <property type="term" value="C:endoplasmic reticulum membrane"/>
    <property type="evidence" value="ECO:0007669"/>
    <property type="project" value="UniProtKB-SubCell"/>
</dbReference>
<dbReference type="OMA" id="QHVLPNF"/>
<keyword evidence="5 22" id="KW-0444">Lipid biosynthesis</keyword>
<comment type="function">
    <text evidence="22">Catalyzes a base-exchange reaction in which the polar head group of phosphatidylethanolamine (PE) is replaced by L-serine.</text>
</comment>
<dbReference type="Proteomes" id="UP000007110">
    <property type="component" value="Unassembled WGS sequence"/>
</dbReference>
<keyword evidence="8 22" id="KW-0256">Endoplasmic reticulum</keyword>
<keyword evidence="9 22" id="KW-1133">Transmembrane helix</keyword>
<evidence type="ECO:0000256" key="20">
    <source>
        <dbReference type="ARBA" id="ARBA00036644"/>
    </source>
</evidence>
<evidence type="ECO:0000256" key="2">
    <source>
        <dbReference type="ARBA" id="ARBA00004916"/>
    </source>
</evidence>
<comment type="catalytic activity">
    <reaction evidence="19">
        <text>1-(1Z-octadecenyl)-2-(4Z,7Z,10Z,13Z,16Z,19Z-docosahexaenoyl)-sn-glycero-3-phosphoethanolamine + L-serine = 1-(1Z-octadecenyl)-2-(4Z,7Z,10Z,13Z,16Z,19Z-docosahexaenoyl)-sn-glycero-3-phospho-L-serine + ethanolamine</text>
        <dbReference type="Rhea" id="RHEA:41496"/>
        <dbReference type="ChEBI" id="CHEBI:33384"/>
        <dbReference type="ChEBI" id="CHEBI:57603"/>
        <dbReference type="ChEBI" id="CHEBI:78263"/>
        <dbReference type="ChEBI" id="CHEBI:78264"/>
    </reaction>
    <physiologicalReaction direction="left-to-right" evidence="19">
        <dbReference type="Rhea" id="RHEA:41497"/>
    </physiologicalReaction>
</comment>
<dbReference type="EC" id="2.7.8.29" evidence="22"/>
<evidence type="ECO:0000256" key="6">
    <source>
        <dbReference type="ARBA" id="ARBA00022679"/>
    </source>
</evidence>
<evidence type="ECO:0000256" key="3">
    <source>
        <dbReference type="ARBA" id="ARBA00005189"/>
    </source>
</evidence>
<feature type="transmembrane region" description="Helical" evidence="22">
    <location>
        <begin position="417"/>
        <end position="437"/>
    </location>
</feature>
<feature type="transmembrane region" description="Helical" evidence="22">
    <location>
        <begin position="218"/>
        <end position="236"/>
    </location>
</feature>
<evidence type="ECO:0000256" key="7">
    <source>
        <dbReference type="ARBA" id="ARBA00022692"/>
    </source>
</evidence>
<organism evidence="24 25">
    <name type="scientific">Strongylocentrotus purpuratus</name>
    <name type="common">Purple sea urchin</name>
    <dbReference type="NCBI Taxonomy" id="7668"/>
    <lineage>
        <taxon>Eukaryota</taxon>
        <taxon>Metazoa</taxon>
        <taxon>Echinodermata</taxon>
        <taxon>Eleutherozoa</taxon>
        <taxon>Echinozoa</taxon>
        <taxon>Echinoidea</taxon>
        <taxon>Euechinoidea</taxon>
        <taxon>Echinacea</taxon>
        <taxon>Camarodonta</taxon>
        <taxon>Echinidea</taxon>
        <taxon>Strongylocentrotidae</taxon>
        <taxon>Strongylocentrotus</taxon>
    </lineage>
</organism>
<feature type="transmembrane region" description="Helical" evidence="22">
    <location>
        <begin position="319"/>
        <end position="338"/>
    </location>
</feature>
<evidence type="ECO:0000256" key="14">
    <source>
        <dbReference type="ARBA" id="ARBA00035767"/>
    </source>
</evidence>
<comment type="catalytic activity">
    <reaction evidence="21">
        <text>1-(1Z-octadecenyl)-2-(5Z,8Z,11Z,14Z- eicosatetraenoyl)-sn-glycero-3-phosphoethanolamine + L-serine = 1-(1Z-octadecenyl)-2-(5Z,8Z,11Z,14Z-eicosatetraenoyl)-sn-glycero-3-phospho-L-serine + ethanolamine</text>
        <dbReference type="Rhea" id="RHEA:41604"/>
        <dbReference type="ChEBI" id="CHEBI:33384"/>
        <dbReference type="ChEBI" id="CHEBI:57603"/>
        <dbReference type="ChEBI" id="CHEBI:78342"/>
        <dbReference type="ChEBI" id="CHEBI:78343"/>
    </reaction>
    <physiologicalReaction direction="left-to-right" evidence="21">
        <dbReference type="Rhea" id="RHEA:41605"/>
    </physiologicalReaction>
</comment>
<dbReference type="PANTHER" id="PTHR15362:SF7">
    <property type="entry name" value="PHOSPHATIDYLSERINE SYNTHASE 2"/>
    <property type="match status" value="1"/>
</dbReference>
<evidence type="ECO:0000256" key="10">
    <source>
        <dbReference type="ARBA" id="ARBA00023098"/>
    </source>
</evidence>
<dbReference type="PANTHER" id="PTHR15362">
    <property type="entry name" value="PHOSPHATIDYLINOSITOL SYNTHASE"/>
    <property type="match status" value="1"/>
</dbReference>
<feature type="transmembrane region" description="Helical" evidence="22">
    <location>
        <begin position="129"/>
        <end position="149"/>
    </location>
</feature>
<comment type="catalytic activity">
    <reaction evidence="16">
        <text>1-(1Z-octadecenyl)-2-(9Z-octadecenoyl)-sn-glycero-3-phosphoethanolamine + L-serine = 1-(1Z-octadecenyl)-2-(9Z-octadecenoyl)-sn-glycero-3-phospho-L-serine + ethanolamine</text>
        <dbReference type="Rhea" id="RHEA:41600"/>
        <dbReference type="ChEBI" id="CHEBI:33384"/>
        <dbReference type="ChEBI" id="CHEBI:57603"/>
        <dbReference type="ChEBI" id="CHEBI:78340"/>
        <dbReference type="ChEBI" id="CHEBI:78341"/>
    </reaction>
    <physiologicalReaction direction="left-to-right" evidence="16">
        <dbReference type="Rhea" id="RHEA:41601"/>
    </physiologicalReaction>
</comment>
<comment type="catalytic activity">
    <reaction evidence="17">
        <text>1-octadecanoyl-2-(5Z,8Z,11Z,14Z)-eicosatetraenoyl-sn-glycero-3-phosphoethanolamine + L-serine = 1-octadecanoyl-2-(5Z,8Z,11Z,14Z)-eicosatetraenoyl-sn-glycero-3-phosphoserine + ethanolamine</text>
        <dbReference type="Rhea" id="RHEA:41500"/>
        <dbReference type="ChEBI" id="CHEBI:33384"/>
        <dbReference type="ChEBI" id="CHEBI:57603"/>
        <dbReference type="ChEBI" id="CHEBI:78268"/>
        <dbReference type="ChEBI" id="CHEBI:78269"/>
    </reaction>
    <physiologicalReaction direction="left-to-right" evidence="17">
        <dbReference type="Rhea" id="RHEA:41501"/>
    </physiologicalReaction>
</comment>